<organism evidence="1 2">
    <name type="scientific">Ensete ventricosum</name>
    <name type="common">Abyssinian banana</name>
    <name type="synonym">Musa ensete</name>
    <dbReference type="NCBI Taxonomy" id="4639"/>
    <lineage>
        <taxon>Eukaryota</taxon>
        <taxon>Viridiplantae</taxon>
        <taxon>Streptophyta</taxon>
        <taxon>Embryophyta</taxon>
        <taxon>Tracheophyta</taxon>
        <taxon>Spermatophyta</taxon>
        <taxon>Magnoliopsida</taxon>
        <taxon>Liliopsida</taxon>
        <taxon>Zingiberales</taxon>
        <taxon>Musaceae</taxon>
        <taxon>Ensete</taxon>
    </lineage>
</organism>
<gene>
    <name evidence="1" type="ORF">B296_00054525</name>
</gene>
<reference evidence="1 2" key="1">
    <citation type="journal article" date="2014" name="Agronomy (Basel)">
        <title>A Draft Genome Sequence for Ensete ventricosum, the Drought-Tolerant Tree Against Hunger.</title>
        <authorList>
            <person name="Harrison J."/>
            <person name="Moore K.A."/>
            <person name="Paszkiewicz K."/>
            <person name="Jones T."/>
            <person name="Grant M."/>
            <person name="Ambacheew D."/>
            <person name="Muzemil S."/>
            <person name="Studholme D.J."/>
        </authorList>
    </citation>
    <scope>NUCLEOTIDE SEQUENCE [LARGE SCALE GENOMIC DNA]</scope>
</reference>
<sequence>MATNTPLSVYKPLHEYRILRVSNSPHLYELCITLSVVEQHISLCTVSSFTKRPAGLEHRQVWSPTPSRSSNLAIPTFVRVVSSHTGKEASPCPVPSLRGETLVSTVPIGSGRYAYRYPVGSVRIAHTGRYSSKRKTLHEI</sequence>
<proteinExistence type="predicted"/>
<dbReference type="AlphaFoldDB" id="A0A426X3L5"/>
<dbReference type="Proteomes" id="UP000287651">
    <property type="component" value="Unassembled WGS sequence"/>
</dbReference>
<protein>
    <submittedName>
        <fullName evidence="1">Uncharacterized protein</fullName>
    </submittedName>
</protein>
<evidence type="ECO:0000313" key="2">
    <source>
        <dbReference type="Proteomes" id="UP000287651"/>
    </source>
</evidence>
<comment type="caution">
    <text evidence="1">The sequence shown here is derived from an EMBL/GenBank/DDBJ whole genome shotgun (WGS) entry which is preliminary data.</text>
</comment>
<accession>A0A426X3L5</accession>
<name>A0A426X3L5_ENSVE</name>
<dbReference type="EMBL" id="AMZH03027615">
    <property type="protein sequence ID" value="RRT34072.1"/>
    <property type="molecule type" value="Genomic_DNA"/>
</dbReference>
<evidence type="ECO:0000313" key="1">
    <source>
        <dbReference type="EMBL" id="RRT34072.1"/>
    </source>
</evidence>